<keyword evidence="2" id="KW-1185">Reference proteome</keyword>
<proteinExistence type="predicted"/>
<gene>
    <name evidence="1" type="ORF">ACFOEK_10770</name>
</gene>
<evidence type="ECO:0000313" key="2">
    <source>
        <dbReference type="Proteomes" id="UP001595476"/>
    </source>
</evidence>
<comment type="caution">
    <text evidence="1">The sequence shown here is derived from an EMBL/GenBank/DDBJ whole genome shotgun (WGS) entry which is preliminary data.</text>
</comment>
<accession>A0ABV7HFL0</accession>
<evidence type="ECO:0000313" key="1">
    <source>
        <dbReference type="EMBL" id="MFC3151509.1"/>
    </source>
</evidence>
<name>A0ABV7HFL0_9GAMM</name>
<organism evidence="1 2">
    <name type="scientific">Litoribrevibacter euphylliae</name>
    <dbReference type="NCBI Taxonomy" id="1834034"/>
    <lineage>
        <taxon>Bacteria</taxon>
        <taxon>Pseudomonadati</taxon>
        <taxon>Pseudomonadota</taxon>
        <taxon>Gammaproteobacteria</taxon>
        <taxon>Oceanospirillales</taxon>
        <taxon>Oceanospirillaceae</taxon>
        <taxon>Litoribrevibacter</taxon>
    </lineage>
</organism>
<reference evidence="2" key="1">
    <citation type="journal article" date="2019" name="Int. J. Syst. Evol. Microbiol.">
        <title>The Global Catalogue of Microorganisms (GCM) 10K type strain sequencing project: providing services to taxonomists for standard genome sequencing and annotation.</title>
        <authorList>
            <consortium name="The Broad Institute Genomics Platform"/>
            <consortium name="The Broad Institute Genome Sequencing Center for Infectious Disease"/>
            <person name="Wu L."/>
            <person name="Ma J."/>
        </authorList>
    </citation>
    <scope>NUCLEOTIDE SEQUENCE [LARGE SCALE GENOMIC DNA]</scope>
    <source>
        <strain evidence="2">KCTC 52438</strain>
    </source>
</reference>
<dbReference type="EMBL" id="JBHRSZ010000004">
    <property type="protein sequence ID" value="MFC3151509.1"/>
    <property type="molecule type" value="Genomic_DNA"/>
</dbReference>
<protein>
    <submittedName>
        <fullName evidence="1">Uncharacterized protein</fullName>
    </submittedName>
</protein>
<dbReference type="Proteomes" id="UP001595476">
    <property type="component" value="Unassembled WGS sequence"/>
</dbReference>
<dbReference type="RefSeq" id="WP_386720400.1">
    <property type="nucleotide sequence ID" value="NZ_JBHRSZ010000004.1"/>
</dbReference>
<sequence>MIECKVTDLPLVVSSQIQLAQCSDTVEHCSPYFRQMLQEMDEIISQHKVVCAFIEGEISKVRDFLQAKGRPRHALKLEGLVLTDDVAWEFVADKQDWLESMEGDLKACQRVAEMLREAGF</sequence>